<dbReference type="InterPro" id="IPR001842">
    <property type="entry name" value="Peptidase_M36"/>
</dbReference>
<comment type="cofactor">
    <cofactor evidence="1">
        <name>Zn(2+)</name>
        <dbReference type="ChEBI" id="CHEBI:29105"/>
    </cofactor>
</comment>
<gene>
    <name evidence="14" type="ORF">OJ997_18145</name>
</gene>
<sequence length="1014" mass="105977">MAASTEDIAREHVSKHAGRFGVSAADVAQLTLQNSYKTSATGVTHVSLVQRHAGYDVFDSQVTVNVGRDGRVVFAGGSLVKDLQAGATSASLDAADAVEAAASALGLEDPSGLRVTQGSKAREATVSGGGISASPIPAKLGWQPSADGRLKLAWRMEIDAASESQRWNATVDANTGSLLDAEDLVIHDDVHDTGAALARETTISKNFAPPVFVLKTQAPVNDGSSYNVFPWPSESPNDSDRALVTNMADSLASPFGWHDENGAAGPEYTITRGNNAHAFMDQDANNVPDPNSSPDGGAALKFDFPIDFSEHAQTYRDAATTNLFYANNMIHDLAYRYGFDEASGNFQTNNYGRGGTGTDYVRAEAADGNGTNNANFNPPTNDGGQPRMQMYLWPGNQVGAQNLVSVDGGATLNATWARFGPAITNAGLTGAFVYGGTGCEAALYPAERPTGNWIAVVDGGIVAPLCSYLQRVQVAEALGAKAVVVAHNATGAAPVISGTLTDPATTIPSVGLTQADGTALKAAIAAGPKTGAIKKNPAHTGIRDGDLENGIIIHEYGHGISSRLTGGVGNSCLGGNEQAGEGWSDYLALTFTMDPTVDDPDKGRGMGPYALFQPNRGGAGIRPRPYSRNMEIQPFTYDSIKTGGWLAGASLALPHGLGHGWAAVLWDLNWDLIDKYGYNRELYQAWNTGGNNRALQYVMDGLKLQGCNPGLVVAAKAIVAASEVRNNGPADTCTIWAAFARRGLGYSAVQGTTGRNDNSEAFDTAPSCLRGFENVPPGPEITTVVSGTEVPLKFKVDAGLSGLDIATKNNPYSRQIDCTTRATVTPGQVAITPRPVPVAAVTKAGKALSVDANGVYTYPWQTTTAWGDSCREFVFTTKTGVQHRAYFKFLAATHVEAPVGGSVPATLSVVLGAPATFPAFVPGVAREYTAATKATVISTAGDATLSVSNLGNLANGAFTLPEPLQASLSKSAWSAPVSNEDVDLTFKQLIKANDALRTGTYSKTVTVTLSTTTP</sequence>
<evidence type="ECO:0000256" key="4">
    <source>
        <dbReference type="ARBA" id="ARBA00022525"/>
    </source>
</evidence>
<dbReference type="NCBIfam" id="NF038114">
    <property type="entry name" value="rightmost"/>
    <property type="match status" value="1"/>
</dbReference>
<organism evidence="14 15">
    <name type="scientific">Solirubrobacter phytolaccae</name>
    <dbReference type="NCBI Taxonomy" id="1404360"/>
    <lineage>
        <taxon>Bacteria</taxon>
        <taxon>Bacillati</taxon>
        <taxon>Actinomycetota</taxon>
        <taxon>Thermoleophilia</taxon>
        <taxon>Solirubrobacterales</taxon>
        <taxon>Solirubrobacteraceae</taxon>
        <taxon>Solirubrobacter</taxon>
    </lineage>
</organism>
<keyword evidence="11" id="KW-0865">Zymogen</keyword>
<dbReference type="InterPro" id="IPR011096">
    <property type="entry name" value="FTP_domain"/>
</dbReference>
<dbReference type="Proteomes" id="UP001147653">
    <property type="component" value="Unassembled WGS sequence"/>
</dbReference>
<keyword evidence="8" id="KW-0378">Hydrolase</keyword>
<evidence type="ECO:0000259" key="13">
    <source>
        <dbReference type="Pfam" id="PF07504"/>
    </source>
</evidence>
<evidence type="ECO:0000256" key="1">
    <source>
        <dbReference type="ARBA" id="ARBA00001947"/>
    </source>
</evidence>
<dbReference type="GO" id="GO:0006508">
    <property type="term" value="P:proteolysis"/>
    <property type="evidence" value="ECO:0007669"/>
    <property type="project" value="UniProtKB-KW"/>
</dbReference>
<keyword evidence="9" id="KW-0862">Zinc</keyword>
<proteinExistence type="inferred from homology"/>
<comment type="caution">
    <text evidence="14">The sequence shown here is derived from an EMBL/GenBank/DDBJ whole genome shotgun (WGS) entry which is preliminary data.</text>
</comment>
<dbReference type="EMBL" id="JAPDDP010000032">
    <property type="protein sequence ID" value="MDA0182233.1"/>
    <property type="molecule type" value="Genomic_DNA"/>
</dbReference>
<reference evidence="14" key="1">
    <citation type="submission" date="2022-10" db="EMBL/GenBank/DDBJ databases">
        <title>The WGS of Solirubrobacter phytolaccae KCTC 29190.</title>
        <authorList>
            <person name="Jiang Z."/>
        </authorList>
    </citation>
    <scope>NUCLEOTIDE SEQUENCE</scope>
    <source>
        <strain evidence="14">KCTC 29190</strain>
    </source>
</reference>
<evidence type="ECO:0000256" key="8">
    <source>
        <dbReference type="ARBA" id="ARBA00022801"/>
    </source>
</evidence>
<keyword evidence="15" id="KW-1185">Reference proteome</keyword>
<comment type="subcellular location">
    <subcellularLocation>
        <location evidence="2">Secreted</location>
    </subcellularLocation>
</comment>
<keyword evidence="6" id="KW-0479">Metal-binding</keyword>
<evidence type="ECO:0000256" key="3">
    <source>
        <dbReference type="ARBA" id="ARBA00006006"/>
    </source>
</evidence>
<dbReference type="PANTHER" id="PTHR33478">
    <property type="entry name" value="EXTRACELLULAR METALLOPROTEINASE MEP"/>
    <property type="match status" value="1"/>
</dbReference>
<dbReference type="InterPro" id="IPR050371">
    <property type="entry name" value="Fungal_virulence_M36"/>
</dbReference>
<accession>A0A9X3N9F9</accession>
<evidence type="ECO:0000256" key="6">
    <source>
        <dbReference type="ARBA" id="ARBA00022723"/>
    </source>
</evidence>
<feature type="domain" description="FTP" evidence="13">
    <location>
        <begin position="28"/>
        <end position="79"/>
    </location>
</feature>
<evidence type="ECO:0000256" key="11">
    <source>
        <dbReference type="ARBA" id="ARBA00023145"/>
    </source>
</evidence>
<dbReference type="Gene3D" id="1.10.390.10">
    <property type="entry name" value="Neutral Protease Domain 2"/>
    <property type="match status" value="1"/>
</dbReference>
<keyword evidence="5" id="KW-0645">Protease</keyword>
<dbReference type="Pfam" id="PF02128">
    <property type="entry name" value="Peptidase_M36"/>
    <property type="match status" value="1"/>
</dbReference>
<dbReference type="CDD" id="cd04818">
    <property type="entry name" value="PA_subtilisin_1"/>
    <property type="match status" value="1"/>
</dbReference>
<evidence type="ECO:0000256" key="2">
    <source>
        <dbReference type="ARBA" id="ARBA00004613"/>
    </source>
</evidence>
<dbReference type="GO" id="GO:0005615">
    <property type="term" value="C:extracellular space"/>
    <property type="evidence" value="ECO:0007669"/>
    <property type="project" value="InterPro"/>
</dbReference>
<evidence type="ECO:0000256" key="10">
    <source>
        <dbReference type="ARBA" id="ARBA00023049"/>
    </source>
</evidence>
<evidence type="ECO:0000256" key="7">
    <source>
        <dbReference type="ARBA" id="ARBA00022729"/>
    </source>
</evidence>
<comment type="similarity">
    <text evidence="3">Belongs to the peptidase M36 family.</text>
</comment>
<dbReference type="GO" id="GO:0008270">
    <property type="term" value="F:zinc ion binding"/>
    <property type="evidence" value="ECO:0007669"/>
    <property type="project" value="InterPro"/>
</dbReference>
<dbReference type="RefSeq" id="WP_270026596.1">
    <property type="nucleotide sequence ID" value="NZ_JAPDDP010000032.1"/>
</dbReference>
<evidence type="ECO:0000313" key="14">
    <source>
        <dbReference type="EMBL" id="MDA0182233.1"/>
    </source>
</evidence>
<dbReference type="InterPro" id="IPR003137">
    <property type="entry name" value="PA_domain"/>
</dbReference>
<dbReference type="Gene3D" id="3.50.30.30">
    <property type="match status" value="1"/>
</dbReference>
<dbReference type="PANTHER" id="PTHR33478:SF1">
    <property type="entry name" value="EXTRACELLULAR METALLOPROTEINASE MEP"/>
    <property type="match status" value="1"/>
</dbReference>
<evidence type="ECO:0000256" key="9">
    <source>
        <dbReference type="ARBA" id="ARBA00022833"/>
    </source>
</evidence>
<keyword evidence="10" id="KW-0482">Metalloprotease</keyword>
<keyword evidence="7" id="KW-0732">Signal</keyword>
<keyword evidence="4" id="KW-0964">Secreted</keyword>
<protein>
    <submittedName>
        <fullName evidence="14">M36 family metallopeptidase</fullName>
    </submittedName>
</protein>
<feature type="domain" description="PA" evidence="12">
    <location>
        <begin position="429"/>
        <end position="520"/>
    </location>
</feature>
<dbReference type="Pfam" id="PF02225">
    <property type="entry name" value="PA"/>
    <property type="match status" value="1"/>
</dbReference>
<dbReference type="InterPro" id="IPR027268">
    <property type="entry name" value="Peptidase_M4/M1_CTD_sf"/>
</dbReference>
<dbReference type="Gene3D" id="3.10.170.10">
    <property type="match status" value="1"/>
</dbReference>
<dbReference type="GO" id="GO:0004222">
    <property type="term" value="F:metalloendopeptidase activity"/>
    <property type="evidence" value="ECO:0007669"/>
    <property type="project" value="InterPro"/>
</dbReference>
<evidence type="ECO:0000259" key="12">
    <source>
        <dbReference type="Pfam" id="PF02225"/>
    </source>
</evidence>
<evidence type="ECO:0000256" key="5">
    <source>
        <dbReference type="ARBA" id="ARBA00022670"/>
    </source>
</evidence>
<name>A0A9X3N9F9_9ACTN</name>
<dbReference type="AlphaFoldDB" id="A0A9X3N9F9"/>
<dbReference type="Pfam" id="PF07504">
    <property type="entry name" value="FTP"/>
    <property type="match status" value="1"/>
</dbReference>
<dbReference type="SUPFAM" id="SSF55486">
    <property type="entry name" value="Metalloproteases ('zincins'), catalytic domain"/>
    <property type="match status" value="1"/>
</dbReference>
<evidence type="ECO:0000313" key="15">
    <source>
        <dbReference type="Proteomes" id="UP001147653"/>
    </source>
</evidence>